<sequence>MAPKVEKVDSSVADALNAFTETFSTQIQDLRASQ</sequence>
<organism evidence="1 2">
    <name type="scientific">Corchorus olitorius</name>
    <dbReference type="NCBI Taxonomy" id="93759"/>
    <lineage>
        <taxon>Eukaryota</taxon>
        <taxon>Viridiplantae</taxon>
        <taxon>Streptophyta</taxon>
        <taxon>Embryophyta</taxon>
        <taxon>Tracheophyta</taxon>
        <taxon>Spermatophyta</taxon>
        <taxon>Magnoliopsida</taxon>
        <taxon>eudicotyledons</taxon>
        <taxon>Gunneridae</taxon>
        <taxon>Pentapetalae</taxon>
        <taxon>rosids</taxon>
        <taxon>malvids</taxon>
        <taxon>Malvales</taxon>
        <taxon>Malvaceae</taxon>
        <taxon>Grewioideae</taxon>
        <taxon>Apeibeae</taxon>
        <taxon>Corchorus</taxon>
    </lineage>
</organism>
<dbReference type="AlphaFoldDB" id="A0A1R3HV10"/>
<reference evidence="2" key="1">
    <citation type="submission" date="2013-09" db="EMBL/GenBank/DDBJ databases">
        <title>Corchorus olitorius genome sequencing.</title>
        <authorList>
            <person name="Alam M."/>
            <person name="Haque M.S."/>
            <person name="Islam M.S."/>
            <person name="Emdad E.M."/>
            <person name="Islam M.M."/>
            <person name="Ahmed B."/>
            <person name="Halim A."/>
            <person name="Hossen Q.M.M."/>
            <person name="Hossain M.Z."/>
            <person name="Ahmed R."/>
            <person name="Khan M.M."/>
            <person name="Islam R."/>
            <person name="Rashid M.M."/>
            <person name="Khan S.A."/>
            <person name="Rahman M.S."/>
            <person name="Alam M."/>
            <person name="Yahiya A.S."/>
            <person name="Khan M.S."/>
            <person name="Azam M.S."/>
            <person name="Haque T."/>
            <person name="Lashkar M.Z.H."/>
            <person name="Akhand A.I."/>
            <person name="Morshed G."/>
            <person name="Roy S."/>
            <person name="Uddin K.S."/>
            <person name="Rabeya T."/>
            <person name="Hossain A.S."/>
            <person name="Chowdhury A."/>
            <person name="Snigdha A.R."/>
            <person name="Mortoza M.S."/>
            <person name="Matin S.A."/>
            <person name="Hoque S.M.E."/>
            <person name="Islam M.K."/>
            <person name="Roy D.K."/>
            <person name="Haider R."/>
            <person name="Moosa M.M."/>
            <person name="Elias S.M."/>
            <person name="Hasan A.M."/>
            <person name="Jahan S."/>
            <person name="Shafiuddin M."/>
            <person name="Mahmood N."/>
            <person name="Shommy N.S."/>
        </authorList>
    </citation>
    <scope>NUCLEOTIDE SEQUENCE [LARGE SCALE GENOMIC DNA]</scope>
    <source>
        <strain evidence="2">cv. O-4</strain>
    </source>
</reference>
<evidence type="ECO:0000313" key="2">
    <source>
        <dbReference type="Proteomes" id="UP000187203"/>
    </source>
</evidence>
<dbReference type="EMBL" id="AWUE01019345">
    <property type="protein sequence ID" value="OMO74229.1"/>
    <property type="molecule type" value="Genomic_DNA"/>
</dbReference>
<proteinExistence type="predicted"/>
<comment type="caution">
    <text evidence="1">The sequence shown here is derived from an EMBL/GenBank/DDBJ whole genome shotgun (WGS) entry which is preliminary data.</text>
</comment>
<protein>
    <submittedName>
        <fullName evidence="1">Uncharacterized protein</fullName>
    </submittedName>
</protein>
<evidence type="ECO:0000313" key="1">
    <source>
        <dbReference type="EMBL" id="OMO74229.1"/>
    </source>
</evidence>
<gene>
    <name evidence="1" type="ORF">COLO4_26646</name>
</gene>
<dbReference type="Proteomes" id="UP000187203">
    <property type="component" value="Unassembled WGS sequence"/>
</dbReference>
<name>A0A1R3HV10_9ROSI</name>
<keyword evidence="2" id="KW-1185">Reference proteome</keyword>
<accession>A0A1R3HV10</accession>